<feature type="domain" description="FtsK" evidence="6">
    <location>
        <begin position="714"/>
        <end position="904"/>
    </location>
</feature>
<feature type="binding site" evidence="3">
    <location>
        <begin position="732"/>
        <end position="739"/>
    </location>
    <ligand>
        <name>ATP</name>
        <dbReference type="ChEBI" id="CHEBI:30616"/>
    </ligand>
</feature>
<dbReference type="InterPro" id="IPR003593">
    <property type="entry name" value="AAA+_ATPase"/>
</dbReference>
<dbReference type="Proteomes" id="UP000678317">
    <property type="component" value="Unassembled WGS sequence"/>
</dbReference>
<dbReference type="Gene3D" id="3.40.50.300">
    <property type="entry name" value="P-loop containing nucleotide triphosphate hydrolases"/>
    <property type="match status" value="4"/>
</dbReference>
<reference evidence="7 8" key="1">
    <citation type="submission" date="2021-03" db="EMBL/GenBank/DDBJ databases">
        <title>novel species in genus Cellulomonas.</title>
        <authorList>
            <person name="Zhang G."/>
        </authorList>
    </citation>
    <scope>NUCLEOTIDE SEQUENCE [LARGE SCALE GENOMIC DNA]</scope>
    <source>
        <strain evidence="8">zg-ZUI188</strain>
    </source>
</reference>
<dbReference type="Pfam" id="PF01580">
    <property type="entry name" value="FtsK_SpoIIIE"/>
    <property type="match status" value="2"/>
</dbReference>
<keyword evidence="5" id="KW-1133">Transmembrane helix</keyword>
<evidence type="ECO:0000313" key="7">
    <source>
        <dbReference type="EMBL" id="MBO3085521.1"/>
    </source>
</evidence>
<keyword evidence="5" id="KW-0472">Membrane</keyword>
<dbReference type="SUPFAM" id="SSF52540">
    <property type="entry name" value="P-loop containing nucleoside triphosphate hydrolases"/>
    <property type="match status" value="2"/>
</dbReference>
<evidence type="ECO:0000259" key="6">
    <source>
        <dbReference type="PROSITE" id="PS50901"/>
    </source>
</evidence>
<dbReference type="CDD" id="cd01127">
    <property type="entry name" value="TrwB_TraG_TraD_VirD4"/>
    <property type="match status" value="1"/>
</dbReference>
<comment type="caution">
    <text evidence="7">The sequence shown here is derived from an EMBL/GenBank/DDBJ whole genome shotgun (WGS) entry which is preliminary data.</text>
</comment>
<dbReference type="EMBL" id="JAGFBM010000007">
    <property type="protein sequence ID" value="MBO3085521.1"/>
    <property type="molecule type" value="Genomic_DNA"/>
</dbReference>
<feature type="region of interest" description="Disordered" evidence="4">
    <location>
        <begin position="272"/>
        <end position="294"/>
    </location>
</feature>
<keyword evidence="2 3" id="KW-0067">ATP-binding</keyword>
<accession>A0ABS3SKN3</accession>
<dbReference type="InterPro" id="IPR027417">
    <property type="entry name" value="P-loop_NTPase"/>
</dbReference>
<proteinExistence type="predicted"/>
<evidence type="ECO:0000256" key="5">
    <source>
        <dbReference type="SAM" id="Phobius"/>
    </source>
</evidence>
<evidence type="ECO:0000256" key="3">
    <source>
        <dbReference type="PROSITE-ProRule" id="PRU00289"/>
    </source>
</evidence>
<feature type="transmembrane region" description="Helical" evidence="5">
    <location>
        <begin position="341"/>
        <end position="358"/>
    </location>
</feature>
<organism evidence="7 8">
    <name type="scientific">Cellulomonas fengjieae</name>
    <dbReference type="NCBI Taxonomy" id="2819978"/>
    <lineage>
        <taxon>Bacteria</taxon>
        <taxon>Bacillati</taxon>
        <taxon>Actinomycetota</taxon>
        <taxon>Actinomycetes</taxon>
        <taxon>Micrococcales</taxon>
        <taxon>Cellulomonadaceae</taxon>
        <taxon>Cellulomonas</taxon>
    </lineage>
</organism>
<evidence type="ECO:0000256" key="4">
    <source>
        <dbReference type="SAM" id="MobiDB-lite"/>
    </source>
</evidence>
<keyword evidence="1 3" id="KW-0547">Nucleotide-binding</keyword>
<sequence>MFLTAGPGPDGPWHDVAIDCDDDADVRAVAARLADLDVPSRAGAAVARVRDTGRRLGVVIDESEPVAATASGSVPRLFVGSLELDPAQPVAASALRNGALVGLGAPPALTLAEPTGVIEVRVVSGPGAGTVRRLGLGVHLLGPGAAASVRLEEPSPSVEIEVGSRGDVHVQPVPGTTDEPVPAPVRTRPLDGPIVVRRRGPEASAPAVRRRRRRKSAVPDTPLPDHADVDPDAERAPVELDRLPLTTRSVWEPGTPLTVGASLLEVAVPTAPDASLSPSPTGATMDYNRPPRLLPPPRLTDFALPKEPSRPARQALPILVVIAPMIMGLAMFMITQRVQTLLFIALSPLLMIANWWQGRKTQGARYVDQVREYEERRARVEAAAFEALLEERAARRVDAADAAEVLLQATGPRSRLWERRALDTDWLTVRIGTADQPSEVVLTDPAREKHQGTLVWTAPDVPVTISLLDSGVTGIAARDGLAQRIAQGLLGQVTTWHSPADVRVVLLTASQDADRWAWVRWLPHVRAGSSAGPIAAVGTDEETTARRVADLVALLEARREAADADRGLTRFESVLVVLDGARALRLLPGMVGLLRTGPSYGFTFLCLDSDVTLLPEECRTVVSSAYGALRVETTGRPMVEGVRADLVPDAWCERVARALAPVHDVSSAGAVSAVPRTSRLLSVLRIDPPTADTVAAGWARGGRTTSAIIGEIADGPFSVDLRTDGPHGLVAGTTGSGKSELLQTLIASLAVGNRPDEMTFVLIDYKGGAAFKDCAHLPHTVGMVTDLDGHLTSRALESLGAELRRREHQLADAGAKDIDDYLAARGPDDAPMPRLLIVIDEFAALVTELPDFVTGLVDIARRGRSLGTHLVLATQRPAGVVSAEIKSNTNLRIALRVTDPGDSQDVIESDVAAHIEPSLPGRAYARLGHAQLIPFQSSRVGGRPPGEGPASVSVRDLSWSTLGIPGPRVQAVDEEGIETPTDLATLVAAVTAATTQLGIPHQPSPWLAALPDVVLLDDLPIPPLERGRIPALPLGTADLPALQRQENATWDLVAGGHLAVIGQTRAGRSSALRLLAADIGLATSPLDVHLYGIDCGNGALLPLLTLPHTGAVVTRDQPDRLRRLLALLGREVSRRQQMLAAGGFADIIEQRTHAAPDDRLPYLVVMLDRWEGYVAAYEGSDGGIMIEQVVSLLREGVAVGLRAVLTGDRSMLVGRMGMALEDRIMLRMPSADDFSYVGMRQRDVPTRMPAGRAFRSGENAVEMQLALLDEDPSGTAQVAALQRIAATARDAAGPIPAPLRPARVDELPPALTWSDALELRDEAASPGRLLVGVGGDSLSVREHDVDMDGPGYLVVGPQRSGRSTALLATLTDALEARWQVTVVAPRRSPLRDLAGRPGIRAVLTADSTADELKAALDTRGRRLLVIDDFEVLGGEHALSVVADDYLKQIRDSGDAIAVACGIDEVSGMYRGVTATLRKSRGGLILAPRSAADGDILGSRLPRSIGAAVPVGRGIRVRSGAWEWVQVPRPPDP</sequence>
<dbReference type="SMART" id="SM00382">
    <property type="entry name" value="AAA"/>
    <property type="match status" value="3"/>
</dbReference>
<feature type="transmembrane region" description="Helical" evidence="5">
    <location>
        <begin position="315"/>
        <end position="334"/>
    </location>
</feature>
<feature type="domain" description="FtsK" evidence="6">
    <location>
        <begin position="1045"/>
        <end position="1239"/>
    </location>
</feature>
<evidence type="ECO:0000313" key="8">
    <source>
        <dbReference type="Proteomes" id="UP000678317"/>
    </source>
</evidence>
<keyword evidence="8" id="KW-1185">Reference proteome</keyword>
<feature type="region of interest" description="Disordered" evidence="4">
    <location>
        <begin position="167"/>
        <end position="236"/>
    </location>
</feature>
<keyword evidence="5" id="KW-0812">Transmembrane</keyword>
<name>A0ABS3SKN3_9CELL</name>
<feature type="binding site" evidence="3">
    <location>
        <begin position="1062"/>
        <end position="1069"/>
    </location>
    <ligand>
        <name>ATP</name>
        <dbReference type="ChEBI" id="CHEBI:30616"/>
    </ligand>
</feature>
<dbReference type="PROSITE" id="PS50901">
    <property type="entry name" value="FTSK"/>
    <property type="match status" value="2"/>
</dbReference>
<dbReference type="InterPro" id="IPR050206">
    <property type="entry name" value="FtsK/SpoIIIE/SftA"/>
</dbReference>
<feature type="compositionally biased region" description="Basic and acidic residues" evidence="4">
    <location>
        <begin position="223"/>
        <end position="236"/>
    </location>
</feature>
<evidence type="ECO:0000256" key="1">
    <source>
        <dbReference type="ARBA" id="ARBA00022741"/>
    </source>
</evidence>
<evidence type="ECO:0000256" key="2">
    <source>
        <dbReference type="ARBA" id="ARBA00022840"/>
    </source>
</evidence>
<protein>
    <submittedName>
        <fullName evidence="7">Cell division-like protein</fullName>
    </submittedName>
</protein>
<dbReference type="InterPro" id="IPR002543">
    <property type="entry name" value="FtsK_dom"/>
</dbReference>
<dbReference type="PANTHER" id="PTHR22683">
    <property type="entry name" value="SPORULATION PROTEIN RELATED"/>
    <property type="match status" value="1"/>
</dbReference>
<dbReference type="PANTHER" id="PTHR22683:SF1">
    <property type="entry name" value="TYPE VII SECRETION SYSTEM PROTEIN ESSC"/>
    <property type="match status" value="1"/>
</dbReference>
<gene>
    <name evidence="7" type="ORF">J4035_12830</name>
</gene>